<feature type="signal peptide" evidence="1">
    <location>
        <begin position="1"/>
        <end position="28"/>
    </location>
</feature>
<dbReference type="ExpressionAtlas" id="C6TL58">
    <property type="expression patterns" value="baseline and differential"/>
</dbReference>
<dbReference type="AlphaFoldDB" id="C6TL58"/>
<sequence>MTKQKMISRNYMCIIFSYLMLGFTKEVGEVIDQWKQSTTPDFDMLACKKILVVFRDIGLAEIANNLNVIFIEKNLSFGSD</sequence>
<evidence type="ECO:0000256" key="1">
    <source>
        <dbReference type="SAM" id="SignalP"/>
    </source>
</evidence>
<organism evidence="2">
    <name type="scientific">Glycine max</name>
    <name type="common">Soybean</name>
    <name type="synonym">Glycine hispida</name>
    <dbReference type="NCBI Taxonomy" id="3847"/>
    <lineage>
        <taxon>Eukaryota</taxon>
        <taxon>Viridiplantae</taxon>
        <taxon>Streptophyta</taxon>
        <taxon>Embryophyta</taxon>
        <taxon>Tracheophyta</taxon>
        <taxon>Spermatophyta</taxon>
        <taxon>Magnoliopsida</taxon>
        <taxon>eudicotyledons</taxon>
        <taxon>Gunneridae</taxon>
        <taxon>Pentapetalae</taxon>
        <taxon>rosids</taxon>
        <taxon>fabids</taxon>
        <taxon>Fabales</taxon>
        <taxon>Fabaceae</taxon>
        <taxon>Papilionoideae</taxon>
        <taxon>50 kb inversion clade</taxon>
        <taxon>NPAAA clade</taxon>
        <taxon>indigoferoid/millettioid clade</taxon>
        <taxon>Phaseoleae</taxon>
        <taxon>Glycine</taxon>
        <taxon>Glycine subgen. Soja</taxon>
    </lineage>
</organism>
<keyword evidence="1" id="KW-0732">Signal</keyword>
<protein>
    <recommendedName>
        <fullName evidence="3">Terpene synthase metal-binding domain-containing protein</fullName>
    </recommendedName>
</protein>
<proteinExistence type="evidence at transcript level"/>
<accession>C6TL58</accession>
<reference evidence="2" key="1">
    <citation type="submission" date="2009-08" db="EMBL/GenBank/DDBJ databases">
        <authorList>
            <person name="Cheung F."/>
            <person name="Xiao Y."/>
            <person name="Chan A."/>
            <person name="Moskal W."/>
            <person name="Town C.D."/>
        </authorList>
    </citation>
    <scope>NUCLEOTIDE SEQUENCE</scope>
</reference>
<evidence type="ECO:0000313" key="2">
    <source>
        <dbReference type="EMBL" id="ACU23650.1"/>
    </source>
</evidence>
<feature type="chain" id="PRO_5002970405" description="Terpene synthase metal-binding domain-containing protein" evidence="1">
    <location>
        <begin position="29"/>
        <end position="80"/>
    </location>
</feature>
<name>C6TL58_SOYBN</name>
<evidence type="ECO:0008006" key="3">
    <source>
        <dbReference type="Google" id="ProtNLM"/>
    </source>
</evidence>
<dbReference type="EMBL" id="BT098437">
    <property type="protein sequence ID" value="ACU23650.1"/>
    <property type="molecule type" value="mRNA"/>
</dbReference>